<keyword evidence="2" id="KW-1185">Reference proteome</keyword>
<accession>A0ABU0C0N2</accession>
<evidence type="ECO:0000313" key="1">
    <source>
        <dbReference type="EMBL" id="MDQ0324086.1"/>
    </source>
</evidence>
<proteinExistence type="predicted"/>
<sequence length="91" mass="9459">MLHRQGSSYVVAYAQFELDNGRLAIPTDPALSDEALSAALLSAANKDIGVIGQPGDVIVADPEVMAWAKTVLGVGPAVGKIDQVRDVLATE</sequence>
<evidence type="ECO:0000313" key="2">
    <source>
        <dbReference type="Proteomes" id="UP001230207"/>
    </source>
</evidence>
<reference evidence="1 2" key="1">
    <citation type="submission" date="2023-07" db="EMBL/GenBank/DDBJ databases">
        <title>Genomic Encyclopedia of Type Strains, Phase IV (KMG-IV): sequencing the most valuable type-strain genomes for metagenomic binning, comparative biology and taxonomic classification.</title>
        <authorList>
            <person name="Goeker M."/>
        </authorList>
    </citation>
    <scope>NUCLEOTIDE SEQUENCE [LARGE SCALE GENOMIC DNA]</scope>
    <source>
        <strain evidence="1 2">DSM 1112</strain>
    </source>
</reference>
<dbReference type="Proteomes" id="UP001230207">
    <property type="component" value="Unassembled WGS sequence"/>
</dbReference>
<name>A0ABU0C0N2_9HYPH</name>
<gene>
    <name evidence="1" type="ORF">QO002_006293</name>
</gene>
<dbReference type="RefSeq" id="WP_307237423.1">
    <property type="nucleotide sequence ID" value="NZ_JAUSVF010000007.1"/>
</dbReference>
<protein>
    <submittedName>
        <fullName evidence="1">Uncharacterized protein</fullName>
    </submittedName>
</protein>
<comment type="caution">
    <text evidence="1">The sequence shown here is derived from an EMBL/GenBank/DDBJ whole genome shotgun (WGS) entry which is preliminary data.</text>
</comment>
<organism evidence="1 2">
    <name type="scientific">Pararhizobium capsulatum DSM 1112</name>
    <dbReference type="NCBI Taxonomy" id="1121113"/>
    <lineage>
        <taxon>Bacteria</taxon>
        <taxon>Pseudomonadati</taxon>
        <taxon>Pseudomonadota</taxon>
        <taxon>Alphaproteobacteria</taxon>
        <taxon>Hyphomicrobiales</taxon>
        <taxon>Rhizobiaceae</taxon>
        <taxon>Rhizobium/Agrobacterium group</taxon>
        <taxon>Pararhizobium</taxon>
    </lineage>
</organism>
<dbReference type="EMBL" id="JAUSVF010000007">
    <property type="protein sequence ID" value="MDQ0324086.1"/>
    <property type="molecule type" value="Genomic_DNA"/>
</dbReference>